<protein>
    <submittedName>
        <fullName evidence="1">Uncharacterized protein</fullName>
    </submittedName>
</protein>
<organism evidence="1">
    <name type="scientific">Arion vulgaris</name>
    <dbReference type="NCBI Taxonomy" id="1028688"/>
    <lineage>
        <taxon>Eukaryota</taxon>
        <taxon>Metazoa</taxon>
        <taxon>Spiralia</taxon>
        <taxon>Lophotrochozoa</taxon>
        <taxon>Mollusca</taxon>
        <taxon>Gastropoda</taxon>
        <taxon>Heterobranchia</taxon>
        <taxon>Euthyneura</taxon>
        <taxon>Panpulmonata</taxon>
        <taxon>Eupulmonata</taxon>
        <taxon>Stylommatophora</taxon>
        <taxon>Helicina</taxon>
        <taxon>Arionoidea</taxon>
        <taxon>Arionidae</taxon>
        <taxon>Arion</taxon>
    </lineage>
</organism>
<proteinExistence type="predicted"/>
<evidence type="ECO:0000313" key="1">
    <source>
        <dbReference type="EMBL" id="CEK54237.1"/>
    </source>
</evidence>
<accession>A0A0B6YD73</accession>
<dbReference type="AlphaFoldDB" id="A0A0B6YD73"/>
<gene>
    <name evidence="1" type="primary">ORF22293</name>
</gene>
<sequence length="67" mass="7984">KGFLHFLPLLMNKLWRTGEDLKRNALFVTHTRVVAQQLLIAEEDYTMNTIIHTTHLFHYEYTHTNNS</sequence>
<feature type="non-terminal residue" evidence="1">
    <location>
        <position position="67"/>
    </location>
</feature>
<name>A0A0B6YD73_9EUPU</name>
<feature type="non-terminal residue" evidence="1">
    <location>
        <position position="1"/>
    </location>
</feature>
<dbReference type="EMBL" id="HACG01007372">
    <property type="protein sequence ID" value="CEK54237.1"/>
    <property type="molecule type" value="Transcribed_RNA"/>
</dbReference>
<reference evidence="1" key="1">
    <citation type="submission" date="2014-12" db="EMBL/GenBank/DDBJ databases">
        <title>Insight into the proteome of Arion vulgaris.</title>
        <authorList>
            <person name="Aradska J."/>
            <person name="Bulat T."/>
            <person name="Smidak R."/>
            <person name="Sarate P."/>
            <person name="Gangsoo J."/>
            <person name="Sialana F."/>
            <person name="Bilban M."/>
            <person name="Lubec G."/>
        </authorList>
    </citation>
    <scope>NUCLEOTIDE SEQUENCE</scope>
    <source>
        <tissue evidence="1">Skin</tissue>
    </source>
</reference>